<evidence type="ECO:0000256" key="3">
    <source>
        <dbReference type="ARBA" id="ARBA00022801"/>
    </source>
</evidence>
<evidence type="ECO:0000256" key="8">
    <source>
        <dbReference type="SAM" id="MobiDB-lite"/>
    </source>
</evidence>
<dbReference type="SUPFAM" id="SSF50249">
    <property type="entry name" value="Nucleic acid-binding proteins"/>
    <property type="match status" value="1"/>
</dbReference>
<evidence type="ECO:0000256" key="4">
    <source>
        <dbReference type="ARBA" id="ARBA00022806"/>
    </source>
</evidence>
<dbReference type="InterPro" id="IPR014001">
    <property type="entry name" value="Helicase_ATP-bd"/>
</dbReference>
<feature type="domain" description="Helicase C-terminal" evidence="10">
    <location>
        <begin position="524"/>
        <end position="697"/>
    </location>
</feature>
<dbReference type="Pfam" id="PF00270">
    <property type="entry name" value="DEAD"/>
    <property type="match status" value="1"/>
</dbReference>
<dbReference type="PANTHER" id="PTHR47964">
    <property type="entry name" value="ATP-DEPENDENT DNA HELICASE HOMOLOG RECG, CHLOROPLASTIC"/>
    <property type="match status" value="1"/>
</dbReference>
<comment type="caution">
    <text evidence="11">The sequence shown here is derived from an EMBL/GenBank/DDBJ whole genome shotgun (WGS) entry which is preliminary data.</text>
</comment>
<organism evidence="11 12">
    <name type="scientific">Nesterenkonia halobia</name>
    <dbReference type="NCBI Taxonomy" id="37922"/>
    <lineage>
        <taxon>Bacteria</taxon>
        <taxon>Bacillati</taxon>
        <taxon>Actinomycetota</taxon>
        <taxon>Actinomycetes</taxon>
        <taxon>Micrococcales</taxon>
        <taxon>Micrococcaceae</taxon>
        <taxon>Nesterenkonia</taxon>
    </lineage>
</organism>
<proteinExistence type="predicted"/>
<protein>
    <submittedName>
        <fullName evidence="11">ATP-dependent DNA helicase RecG</fullName>
    </submittedName>
</protein>
<feature type="compositionally biased region" description="Low complexity" evidence="8">
    <location>
        <begin position="1"/>
        <end position="31"/>
    </location>
</feature>
<keyword evidence="6" id="KW-0238">DNA-binding</keyword>
<dbReference type="RefSeq" id="WP_344720642.1">
    <property type="nucleotide sequence ID" value="NZ_BAAAYG010000007.1"/>
</dbReference>
<keyword evidence="3" id="KW-0378">Hydrolase</keyword>
<evidence type="ECO:0000256" key="2">
    <source>
        <dbReference type="ARBA" id="ARBA00022763"/>
    </source>
</evidence>
<dbReference type="InterPro" id="IPR033454">
    <property type="entry name" value="RecG_wedge"/>
</dbReference>
<dbReference type="InterPro" id="IPR012340">
    <property type="entry name" value="NA-bd_OB-fold"/>
</dbReference>
<evidence type="ECO:0000256" key="6">
    <source>
        <dbReference type="ARBA" id="ARBA00023125"/>
    </source>
</evidence>
<keyword evidence="12" id="KW-1185">Reference proteome</keyword>
<name>A0ABP6RDZ4_9MICC</name>
<feature type="region of interest" description="Disordered" evidence="8">
    <location>
        <begin position="1"/>
        <end position="33"/>
    </location>
</feature>
<dbReference type="InterPro" id="IPR001650">
    <property type="entry name" value="Helicase_C-like"/>
</dbReference>
<dbReference type="PROSITE" id="PS51192">
    <property type="entry name" value="HELICASE_ATP_BIND_1"/>
    <property type="match status" value="1"/>
</dbReference>
<dbReference type="SMART" id="SM00487">
    <property type="entry name" value="DEXDc"/>
    <property type="match status" value="1"/>
</dbReference>
<sequence length="767" mass="82462">MEASTDSSTAAGATGATGPSGQSGQSEQSGPHAPLETLLGTAAAETLRRELGLCTAGELLEHHPRRWVEYGRLSSLTELREDEHASFIARVVSVSKRSMQRRRGVLVEVVVEDDEGGRLQMAFFQGFRAFRELRRGAKAMFHGKVGSYGGRLTLNNPEYSVLELADGGAPEEDDDGAAALILAAGRAPLPIYPATARISSWEILRCVRLVLDLAAVDAWPDPVPAEVAAAEGLCDLVTALRLIHRPETMEDPERGLARLRFQEAFFLHALLARRRARVGTGVGIPRPRSADGLLAAFDAQLPFALTEGQRSCGELLAGDLAGEQPMNRLLQGEVGSGKTLVALRAMLQVVDAGGQAALIAPTEVLAAQHERSLRAMLGPLAGSDLLSAWQRPAAGTEAQVTLLTGSMSTARRKQALLDIASGAAGIVVGTHALLSETVSFADLGLVVVDEQHRFGVEQRDALRTREAATPHMLVMSATPIPRSVAMTTFGDLELTVLEGLPAGRRPVETHVARMRRGPRVIGRVWERLAEEVAAGHQAYVVCPKITESDQREDPESGVEIEQDASVELLEQTLAEHPLIGPLRRAVLHGRMSGEDKEEAMTAFERGEVDVLLSTTVIEVGVDVPNATVMTILDADAFGISTLHQLRGRVGRGAAPGLCLLVTRLPDDHPSGRRLDEVAEHSDGMTLARLDLQRRREGDVLGASQAGRRSTLKLLRIVRDEELITSAAEQLRRITAADPDWRAHPGLRASVDAWMAAHDGADAYIERG</sequence>
<evidence type="ECO:0000313" key="12">
    <source>
        <dbReference type="Proteomes" id="UP001501736"/>
    </source>
</evidence>
<dbReference type="PROSITE" id="PS51194">
    <property type="entry name" value="HELICASE_CTER"/>
    <property type="match status" value="1"/>
</dbReference>
<dbReference type="Gene3D" id="2.40.50.140">
    <property type="entry name" value="Nucleic acid-binding proteins"/>
    <property type="match status" value="1"/>
</dbReference>
<dbReference type="PANTHER" id="PTHR47964:SF1">
    <property type="entry name" value="ATP-DEPENDENT DNA HELICASE HOMOLOG RECG, CHLOROPLASTIC"/>
    <property type="match status" value="1"/>
</dbReference>
<evidence type="ECO:0000313" key="11">
    <source>
        <dbReference type="EMBL" id="GAA3285745.1"/>
    </source>
</evidence>
<dbReference type="InterPro" id="IPR047112">
    <property type="entry name" value="RecG/Mfd"/>
</dbReference>
<evidence type="ECO:0000256" key="5">
    <source>
        <dbReference type="ARBA" id="ARBA00022840"/>
    </source>
</evidence>
<keyword evidence="2" id="KW-0227">DNA damage</keyword>
<dbReference type="EMBL" id="BAAAYG010000007">
    <property type="protein sequence ID" value="GAA3285745.1"/>
    <property type="molecule type" value="Genomic_DNA"/>
</dbReference>
<reference evidence="12" key="1">
    <citation type="journal article" date="2019" name="Int. J. Syst. Evol. Microbiol.">
        <title>The Global Catalogue of Microorganisms (GCM) 10K type strain sequencing project: providing services to taxonomists for standard genome sequencing and annotation.</title>
        <authorList>
            <consortium name="The Broad Institute Genomics Platform"/>
            <consortium name="The Broad Institute Genome Sequencing Center for Infectious Disease"/>
            <person name="Wu L."/>
            <person name="Ma J."/>
        </authorList>
    </citation>
    <scope>NUCLEOTIDE SEQUENCE [LARGE SCALE GENOMIC DNA]</scope>
    <source>
        <strain evidence="12">JCM 11483</strain>
    </source>
</reference>
<evidence type="ECO:0000259" key="10">
    <source>
        <dbReference type="PROSITE" id="PS51194"/>
    </source>
</evidence>
<dbReference type="InterPro" id="IPR027417">
    <property type="entry name" value="P-loop_NTPase"/>
</dbReference>
<evidence type="ECO:0000256" key="1">
    <source>
        <dbReference type="ARBA" id="ARBA00022741"/>
    </source>
</evidence>
<keyword evidence="1" id="KW-0547">Nucleotide-binding</keyword>
<dbReference type="Gene3D" id="3.40.50.300">
    <property type="entry name" value="P-loop containing nucleotide triphosphate hydrolases"/>
    <property type="match status" value="2"/>
</dbReference>
<keyword evidence="5" id="KW-0067">ATP-binding</keyword>
<feature type="domain" description="Helicase ATP-binding" evidence="9">
    <location>
        <begin position="319"/>
        <end position="497"/>
    </location>
</feature>
<keyword evidence="4 11" id="KW-0347">Helicase</keyword>
<dbReference type="Pfam" id="PF00271">
    <property type="entry name" value="Helicase_C"/>
    <property type="match status" value="1"/>
</dbReference>
<dbReference type="Pfam" id="PF17191">
    <property type="entry name" value="RecG_wedge"/>
    <property type="match status" value="1"/>
</dbReference>
<evidence type="ECO:0000259" key="9">
    <source>
        <dbReference type="PROSITE" id="PS51192"/>
    </source>
</evidence>
<dbReference type="SMART" id="SM00490">
    <property type="entry name" value="HELICc"/>
    <property type="match status" value="1"/>
</dbReference>
<accession>A0ABP6RDZ4</accession>
<gene>
    <name evidence="11" type="primary">recG</name>
    <name evidence="11" type="ORF">GCM10020260_18960</name>
</gene>
<evidence type="ECO:0000256" key="7">
    <source>
        <dbReference type="ARBA" id="ARBA00023204"/>
    </source>
</evidence>
<keyword evidence="7" id="KW-0234">DNA repair</keyword>
<dbReference type="SUPFAM" id="SSF52540">
    <property type="entry name" value="P-loop containing nucleoside triphosphate hydrolases"/>
    <property type="match status" value="2"/>
</dbReference>
<dbReference type="Proteomes" id="UP001501736">
    <property type="component" value="Unassembled WGS sequence"/>
</dbReference>
<dbReference type="InterPro" id="IPR011545">
    <property type="entry name" value="DEAD/DEAH_box_helicase_dom"/>
</dbReference>
<dbReference type="GO" id="GO:0004386">
    <property type="term" value="F:helicase activity"/>
    <property type="evidence" value="ECO:0007669"/>
    <property type="project" value="UniProtKB-KW"/>
</dbReference>